<dbReference type="Proteomes" id="UP000272490">
    <property type="component" value="Unassembled WGS sequence"/>
</dbReference>
<dbReference type="CDD" id="cd06267">
    <property type="entry name" value="PBP1_LacI_sugar_binding-like"/>
    <property type="match status" value="1"/>
</dbReference>
<dbReference type="InterPro" id="IPR028082">
    <property type="entry name" value="Peripla_BP_I"/>
</dbReference>
<evidence type="ECO:0000313" key="6">
    <source>
        <dbReference type="Proteomes" id="UP000272490"/>
    </source>
</evidence>
<dbReference type="PANTHER" id="PTHR30146:SF109">
    <property type="entry name" value="HTH-TYPE TRANSCRIPTIONAL REGULATOR GALS"/>
    <property type="match status" value="1"/>
</dbReference>
<dbReference type="SMART" id="SM00354">
    <property type="entry name" value="HTH_LACI"/>
    <property type="match status" value="1"/>
</dbReference>
<keyword evidence="1" id="KW-0805">Transcription regulation</keyword>
<dbReference type="InterPro" id="IPR010982">
    <property type="entry name" value="Lambda_DNA-bd_dom_sf"/>
</dbReference>
<evidence type="ECO:0000313" key="5">
    <source>
        <dbReference type="EMBL" id="RRJ26939.1"/>
    </source>
</evidence>
<evidence type="ECO:0000259" key="4">
    <source>
        <dbReference type="PROSITE" id="PS50932"/>
    </source>
</evidence>
<keyword evidence="3" id="KW-0804">Transcription</keyword>
<comment type="caution">
    <text evidence="5">The sequence shown here is derived from an EMBL/GenBank/DDBJ whole genome shotgun (WGS) entry which is preliminary data.</text>
</comment>
<dbReference type="AlphaFoldDB" id="A0A3P3R212"/>
<organism evidence="5 6">
    <name type="scientific">Lachnoanaerobaculum gingivalis</name>
    <dbReference type="NCBI Taxonomy" id="2490855"/>
    <lineage>
        <taxon>Bacteria</taxon>
        <taxon>Bacillati</taxon>
        <taxon>Bacillota</taxon>
        <taxon>Clostridia</taxon>
        <taxon>Lachnospirales</taxon>
        <taxon>Lachnospiraceae</taxon>
        <taxon>Lachnoanaerobaculum</taxon>
    </lineage>
</organism>
<keyword evidence="2" id="KW-0238">DNA-binding</keyword>
<dbReference type="PANTHER" id="PTHR30146">
    <property type="entry name" value="LACI-RELATED TRANSCRIPTIONAL REPRESSOR"/>
    <property type="match status" value="1"/>
</dbReference>
<evidence type="ECO:0000256" key="3">
    <source>
        <dbReference type="ARBA" id="ARBA00023163"/>
    </source>
</evidence>
<gene>
    <name evidence="5" type="ORF">EHV10_02710</name>
</gene>
<dbReference type="PROSITE" id="PS50932">
    <property type="entry name" value="HTH_LACI_2"/>
    <property type="match status" value="1"/>
</dbReference>
<dbReference type="GO" id="GO:0003700">
    <property type="term" value="F:DNA-binding transcription factor activity"/>
    <property type="evidence" value="ECO:0007669"/>
    <property type="project" value="TreeGrafter"/>
</dbReference>
<feature type="domain" description="HTH lacI-type" evidence="4">
    <location>
        <begin position="1"/>
        <end position="55"/>
    </location>
</feature>
<dbReference type="Pfam" id="PF13377">
    <property type="entry name" value="Peripla_BP_3"/>
    <property type="match status" value="1"/>
</dbReference>
<dbReference type="Gene3D" id="1.10.260.40">
    <property type="entry name" value="lambda repressor-like DNA-binding domains"/>
    <property type="match status" value="1"/>
</dbReference>
<dbReference type="Gene3D" id="3.40.50.2300">
    <property type="match status" value="2"/>
</dbReference>
<dbReference type="SUPFAM" id="SSF47413">
    <property type="entry name" value="lambda repressor-like DNA-binding domains"/>
    <property type="match status" value="1"/>
</dbReference>
<evidence type="ECO:0000256" key="2">
    <source>
        <dbReference type="ARBA" id="ARBA00023125"/>
    </source>
</evidence>
<proteinExistence type="predicted"/>
<name>A0A3P3R212_9FIRM</name>
<dbReference type="PROSITE" id="PS00356">
    <property type="entry name" value="HTH_LACI_1"/>
    <property type="match status" value="1"/>
</dbReference>
<sequence>MNIYDIANRANVSIATVSRVINDSPKVSEKTRKKVHDIMEELGYTPNVFARGLGLNTMKTIGILCSDPSDIYVARALSYFEKMLRENGYDSLLCCSGYDTKNLKKYLNILVSKSVDAVIMIGSKYISAKDNKNLIKNTAKSLPIFLINGFLEGENIYCSYYDDFNATKKSVNMLYNTGNRKLLFLYNSTSQSAKRKLDGFISGCKELKIKSENYATLLCEENEIESINLSLKKFTKEFFFPDGIIASDDFLAMTALKFAKQNKISVPDELSIIGYDNSIFSKMSYPELTTVDSRLFDLCSRSVKTLLEVFDGHSPENIYILEPSIIERDTFKSKN</sequence>
<reference evidence="5 6" key="1">
    <citation type="submission" date="2018-11" db="EMBL/GenBank/DDBJ databases">
        <title>Genome sequencing of Lachnoanaerobaculum sp. KCOM 2030 (= ChDC B114).</title>
        <authorList>
            <person name="Kook J.-K."/>
            <person name="Park S.-N."/>
            <person name="Lim Y.K."/>
        </authorList>
    </citation>
    <scope>NUCLEOTIDE SEQUENCE [LARGE SCALE GENOMIC DNA]</scope>
    <source>
        <strain evidence="5 6">KCOM 2030</strain>
    </source>
</reference>
<accession>A0A3P3R212</accession>
<dbReference type="RefSeq" id="WP_128673298.1">
    <property type="nucleotide sequence ID" value="NZ_RRCO01000001.1"/>
</dbReference>
<dbReference type="InterPro" id="IPR000843">
    <property type="entry name" value="HTH_LacI"/>
</dbReference>
<dbReference type="OrthoDB" id="9784962at2"/>
<dbReference type="Pfam" id="PF00356">
    <property type="entry name" value="LacI"/>
    <property type="match status" value="1"/>
</dbReference>
<keyword evidence="6" id="KW-1185">Reference proteome</keyword>
<dbReference type="GO" id="GO:0000976">
    <property type="term" value="F:transcription cis-regulatory region binding"/>
    <property type="evidence" value="ECO:0007669"/>
    <property type="project" value="TreeGrafter"/>
</dbReference>
<dbReference type="CDD" id="cd01392">
    <property type="entry name" value="HTH_LacI"/>
    <property type="match status" value="1"/>
</dbReference>
<evidence type="ECO:0000256" key="1">
    <source>
        <dbReference type="ARBA" id="ARBA00023015"/>
    </source>
</evidence>
<dbReference type="SUPFAM" id="SSF53822">
    <property type="entry name" value="Periplasmic binding protein-like I"/>
    <property type="match status" value="1"/>
</dbReference>
<protein>
    <submittedName>
        <fullName evidence="5">LacI family transcriptional regulator</fullName>
    </submittedName>
</protein>
<dbReference type="EMBL" id="RRCO01000001">
    <property type="protein sequence ID" value="RRJ26939.1"/>
    <property type="molecule type" value="Genomic_DNA"/>
</dbReference>
<dbReference type="InterPro" id="IPR046335">
    <property type="entry name" value="LacI/GalR-like_sensor"/>
</dbReference>